<keyword evidence="2" id="KW-1185">Reference proteome</keyword>
<dbReference type="Proteomes" id="UP000825729">
    <property type="component" value="Unassembled WGS sequence"/>
</dbReference>
<comment type="caution">
    <text evidence="1">The sequence shown here is derived from an EMBL/GenBank/DDBJ whole genome shotgun (WGS) entry which is preliminary data.</text>
</comment>
<dbReference type="AlphaFoldDB" id="A0AAV7EVV8"/>
<sequence>MAAYSMFRSGAELKIAGSSTSTCTVFLKSVSVLGFSFQNRNPGSEESERVSILGLISSFQNRNPQGKDAFKDEKESCLGMSVRKSRGVFIDGWSFSGSLNYHHAGTCSLWASKPLKMEIKLISRSSNIGNGCQMPPARVVSESALRAATCLFKESGSVALDNGRLKTGKCCGGDNVAYRHVHLHSGLGGYVKDTLATGTFTPGSALRRLTAKESCCSSCGEEKLKKKAMV</sequence>
<evidence type="ECO:0000313" key="2">
    <source>
        <dbReference type="Proteomes" id="UP000825729"/>
    </source>
</evidence>
<evidence type="ECO:0000313" key="1">
    <source>
        <dbReference type="EMBL" id="KAG9452245.1"/>
    </source>
</evidence>
<organism evidence="1 2">
    <name type="scientific">Aristolochia fimbriata</name>
    <name type="common">White veined hardy Dutchman's pipe vine</name>
    <dbReference type="NCBI Taxonomy" id="158543"/>
    <lineage>
        <taxon>Eukaryota</taxon>
        <taxon>Viridiplantae</taxon>
        <taxon>Streptophyta</taxon>
        <taxon>Embryophyta</taxon>
        <taxon>Tracheophyta</taxon>
        <taxon>Spermatophyta</taxon>
        <taxon>Magnoliopsida</taxon>
        <taxon>Magnoliidae</taxon>
        <taxon>Piperales</taxon>
        <taxon>Aristolochiaceae</taxon>
        <taxon>Aristolochia</taxon>
    </lineage>
</organism>
<accession>A0AAV7EVV8</accession>
<reference evidence="1 2" key="1">
    <citation type="submission" date="2021-07" db="EMBL/GenBank/DDBJ databases">
        <title>The Aristolochia fimbriata genome: insights into angiosperm evolution, floral development and chemical biosynthesis.</title>
        <authorList>
            <person name="Jiao Y."/>
        </authorList>
    </citation>
    <scope>NUCLEOTIDE SEQUENCE [LARGE SCALE GENOMIC DNA]</scope>
    <source>
        <strain evidence="1">IBCAS-2021</strain>
        <tissue evidence="1">Leaf</tissue>
    </source>
</reference>
<gene>
    <name evidence="1" type="ORF">H6P81_005149</name>
</gene>
<proteinExistence type="predicted"/>
<dbReference type="EMBL" id="JAINDJ010000003">
    <property type="protein sequence ID" value="KAG9452245.1"/>
    <property type="molecule type" value="Genomic_DNA"/>
</dbReference>
<name>A0AAV7EVV8_ARIFI</name>
<protein>
    <submittedName>
        <fullName evidence="1">Uncharacterized protein</fullName>
    </submittedName>
</protein>